<dbReference type="AlphaFoldDB" id="A0A8J8NBZ6"/>
<evidence type="ECO:0000313" key="2">
    <source>
        <dbReference type="Proteomes" id="UP000785679"/>
    </source>
</evidence>
<dbReference type="PANTHER" id="PTHR40524:SF1">
    <property type="entry name" value="PEPTIDASE C39-LIKE DOMAIN-CONTAINING PROTEIN"/>
    <property type="match status" value="1"/>
</dbReference>
<dbReference type="Proteomes" id="UP000785679">
    <property type="component" value="Unassembled WGS sequence"/>
</dbReference>
<evidence type="ECO:0000313" key="1">
    <source>
        <dbReference type="EMBL" id="TNV71894.1"/>
    </source>
</evidence>
<evidence type="ECO:0008006" key="3">
    <source>
        <dbReference type="Google" id="ProtNLM"/>
    </source>
</evidence>
<sequence>MIINDCHKTIDGKASNPGTLNAWLRGHGGYVSGNLFVWGSVAPFGLSFVGFSSSDADIKNHFNQGHAVILNVNNGGHYVLMTGHSSSGYNVNDPGFSRSSYTNAEVVKAGIYKRPAGCSSVLATVQSEAFLE</sequence>
<dbReference type="EMBL" id="RRYP01026024">
    <property type="protein sequence ID" value="TNV71894.1"/>
    <property type="molecule type" value="Genomic_DNA"/>
</dbReference>
<name>A0A8J8NBZ6_HALGN</name>
<proteinExistence type="predicted"/>
<organism evidence="1 2">
    <name type="scientific">Halteria grandinella</name>
    <dbReference type="NCBI Taxonomy" id="5974"/>
    <lineage>
        <taxon>Eukaryota</taxon>
        <taxon>Sar</taxon>
        <taxon>Alveolata</taxon>
        <taxon>Ciliophora</taxon>
        <taxon>Intramacronucleata</taxon>
        <taxon>Spirotrichea</taxon>
        <taxon>Stichotrichia</taxon>
        <taxon>Sporadotrichida</taxon>
        <taxon>Halteriidae</taxon>
        <taxon>Halteria</taxon>
    </lineage>
</organism>
<dbReference type="PANTHER" id="PTHR40524">
    <property type="entry name" value="PEPTIDASE_C39_2 DOMAIN-CONTAINING PROTEIN"/>
    <property type="match status" value="1"/>
</dbReference>
<accession>A0A8J8NBZ6</accession>
<reference evidence="1" key="1">
    <citation type="submission" date="2019-06" db="EMBL/GenBank/DDBJ databases">
        <authorList>
            <person name="Zheng W."/>
        </authorList>
    </citation>
    <scope>NUCLEOTIDE SEQUENCE</scope>
    <source>
        <strain evidence="1">QDHG01</strain>
    </source>
</reference>
<protein>
    <recommendedName>
        <fullName evidence="3">Peptidase C39-like domain-containing protein</fullName>
    </recommendedName>
</protein>
<comment type="caution">
    <text evidence="1">The sequence shown here is derived from an EMBL/GenBank/DDBJ whole genome shotgun (WGS) entry which is preliminary data.</text>
</comment>
<dbReference type="OrthoDB" id="293230at2759"/>
<gene>
    <name evidence="1" type="ORF">FGO68_gene14227</name>
</gene>
<keyword evidence="2" id="KW-1185">Reference proteome</keyword>